<dbReference type="Gramene" id="TraesROB_scaffold_033894_01G000500.1">
    <property type="protein sequence ID" value="TraesROB_scaffold_033894_01G000500.1"/>
    <property type="gene ID" value="TraesROB_scaffold_033894_01G000500"/>
</dbReference>
<name>A0A3B6MXM5_WHEAT</name>
<evidence type="ECO:0000313" key="1">
    <source>
        <dbReference type="EnsemblPlants" id="TraesCS5D02G350600.1.cds1"/>
    </source>
</evidence>
<dbReference type="Gramene" id="TraesCLE_scaffold_003005_01G000400.1">
    <property type="protein sequence ID" value="TraesCLE_scaffold_003005_01G000400.1"/>
    <property type="gene ID" value="TraesCLE_scaffold_003005_01G000400"/>
</dbReference>
<dbReference type="Gramene" id="TraesWEE_scaffold_028434_01G000700.1">
    <property type="protein sequence ID" value="TraesWEE_scaffold_028434_01G000700.1"/>
    <property type="gene ID" value="TraesWEE_scaffold_028434_01G000700"/>
</dbReference>
<dbReference type="AlphaFoldDB" id="A0A3B6MXM5"/>
<keyword evidence="2" id="KW-1185">Reference proteome</keyword>
<sequence length="210" mass="23265">MSTVWPAIDMEVIEAIIARAKPLLKVSMDSHAQPDALERISRLLGGAAVNCIFDATFADRFKGTLDDLVDKLEHDTRKVDNLTAHLQAMRRPKDHCKGSRRGVSPAGQLAGLHGNDLFRTLMTLQLPATAPAEFYLEVALAAQSLIVHDQFDISMHVCERIVFGANSTVTKEYNFMAFKDHRNTLEKYVREHIDLAAAAANSRRPTGLAK</sequence>
<dbReference type="RefSeq" id="XP_044398617.1">
    <property type="nucleotide sequence ID" value="XM_044542682.1"/>
</dbReference>
<dbReference type="Gramene" id="TraesCAD_scaffold_034679_01G000500.1">
    <property type="protein sequence ID" value="TraesCAD_scaffold_034679_01G000500.1"/>
    <property type="gene ID" value="TraesCAD_scaffold_034679_01G000500"/>
</dbReference>
<evidence type="ECO:0000313" key="2">
    <source>
        <dbReference type="Proteomes" id="UP000019116"/>
    </source>
</evidence>
<proteinExistence type="predicted"/>
<dbReference type="EnsemblPlants" id="TraesCS5D02G350600.1">
    <property type="protein sequence ID" value="TraesCS5D02G350600.1.cds1"/>
    <property type="gene ID" value="TraesCS5D02G350600"/>
</dbReference>
<dbReference type="Gramene" id="TraesCS5D02G350600.1">
    <property type="protein sequence ID" value="TraesCS5D02G350600.1.cds1"/>
    <property type="gene ID" value="TraesCS5D02G350600"/>
</dbReference>
<dbReference type="Gramene" id="TraesPARA_EIv1.0_1844390.1">
    <property type="protein sequence ID" value="TraesPARA_EIv1.0_1844390.1.CDS1"/>
    <property type="gene ID" value="TraesPARA_EIv1.0_1844390"/>
</dbReference>
<protein>
    <submittedName>
        <fullName evidence="1">Uncharacterized protein</fullName>
    </submittedName>
</protein>
<reference evidence="1" key="1">
    <citation type="submission" date="2018-08" db="EMBL/GenBank/DDBJ databases">
        <authorList>
            <person name="Rossello M."/>
        </authorList>
    </citation>
    <scope>NUCLEOTIDE SEQUENCE [LARGE SCALE GENOMIC DNA]</scope>
    <source>
        <strain evidence="1">cv. Chinese Spring</strain>
    </source>
</reference>
<organism evidence="1">
    <name type="scientific">Triticum aestivum</name>
    <name type="common">Wheat</name>
    <dbReference type="NCBI Taxonomy" id="4565"/>
    <lineage>
        <taxon>Eukaryota</taxon>
        <taxon>Viridiplantae</taxon>
        <taxon>Streptophyta</taxon>
        <taxon>Embryophyta</taxon>
        <taxon>Tracheophyta</taxon>
        <taxon>Spermatophyta</taxon>
        <taxon>Magnoliopsida</taxon>
        <taxon>Liliopsida</taxon>
        <taxon>Poales</taxon>
        <taxon>Poaceae</taxon>
        <taxon>BOP clade</taxon>
        <taxon>Pooideae</taxon>
        <taxon>Triticodae</taxon>
        <taxon>Triticeae</taxon>
        <taxon>Triticinae</taxon>
        <taxon>Triticum</taxon>
    </lineage>
</organism>
<dbReference type="OrthoDB" id="10271775at2759"/>
<accession>A0A3B6MXM5</accession>
<dbReference type="GeneID" id="123122482"/>
<gene>
    <name evidence="1" type="primary">LOC123122482</name>
</gene>
<dbReference type="Proteomes" id="UP000019116">
    <property type="component" value="Chromosome 5D"/>
</dbReference>
<reference evidence="1" key="2">
    <citation type="submission" date="2018-10" db="UniProtKB">
        <authorList>
            <consortium name="EnsemblPlants"/>
        </authorList>
    </citation>
    <scope>IDENTIFICATION</scope>
</reference>